<proteinExistence type="predicted"/>
<keyword evidence="2" id="KW-0560">Oxidoreductase</keyword>
<dbReference type="PANTHER" id="PTHR37811:SF2">
    <property type="entry name" value="ABM DOMAIN-CONTAINING PROTEIN"/>
    <property type="match status" value="1"/>
</dbReference>
<dbReference type="InterPro" id="IPR011008">
    <property type="entry name" value="Dimeric_a/b-barrel"/>
</dbReference>
<dbReference type="GO" id="GO:0004497">
    <property type="term" value="F:monooxygenase activity"/>
    <property type="evidence" value="ECO:0007669"/>
    <property type="project" value="UniProtKB-KW"/>
</dbReference>
<keyword evidence="3" id="KW-1185">Reference proteome</keyword>
<evidence type="ECO:0000259" key="1">
    <source>
        <dbReference type="PROSITE" id="PS51725"/>
    </source>
</evidence>
<dbReference type="SUPFAM" id="SSF54909">
    <property type="entry name" value="Dimeric alpha+beta barrel"/>
    <property type="match status" value="1"/>
</dbReference>
<dbReference type="PANTHER" id="PTHR37811">
    <property type="entry name" value="BLL5343 PROTEIN"/>
    <property type="match status" value="1"/>
</dbReference>
<evidence type="ECO:0000313" key="2">
    <source>
        <dbReference type="EMBL" id="MXV50734.1"/>
    </source>
</evidence>
<keyword evidence="2" id="KW-0503">Monooxygenase</keyword>
<evidence type="ECO:0000313" key="3">
    <source>
        <dbReference type="Proteomes" id="UP000466586"/>
    </source>
</evidence>
<protein>
    <submittedName>
        <fullName evidence="2">Antibiotic biosynthesis monooxygenase</fullName>
    </submittedName>
</protein>
<dbReference type="AlphaFoldDB" id="A0A7K1Y817"/>
<dbReference type="Proteomes" id="UP000466586">
    <property type="component" value="Unassembled WGS sequence"/>
</dbReference>
<feature type="domain" description="ABM" evidence="1">
    <location>
        <begin position="2"/>
        <end position="90"/>
    </location>
</feature>
<comment type="caution">
    <text evidence="2">The sequence shown here is derived from an EMBL/GenBank/DDBJ whole genome shotgun (WGS) entry which is preliminary data.</text>
</comment>
<reference evidence="2 3" key="1">
    <citation type="submission" date="2019-11" db="EMBL/GenBank/DDBJ databases">
        <title>Pedobacter sp. HMF7647 Genome sequencing and assembly.</title>
        <authorList>
            <person name="Kang H."/>
            <person name="Kim H."/>
            <person name="Joh K."/>
        </authorList>
    </citation>
    <scope>NUCLEOTIDE SEQUENCE [LARGE SCALE GENOMIC DNA]</scope>
    <source>
        <strain evidence="2 3">HMF7647</strain>
    </source>
</reference>
<dbReference type="RefSeq" id="WP_160843925.1">
    <property type="nucleotide sequence ID" value="NZ_WVHT01000003.1"/>
</dbReference>
<dbReference type="EMBL" id="WVHT01000003">
    <property type="protein sequence ID" value="MXV50734.1"/>
    <property type="molecule type" value="Genomic_DNA"/>
</dbReference>
<dbReference type="InterPro" id="IPR007138">
    <property type="entry name" value="ABM_dom"/>
</dbReference>
<dbReference type="Gene3D" id="3.30.70.100">
    <property type="match status" value="1"/>
</dbReference>
<organism evidence="2 3">
    <name type="scientific">Hufsiella arboris</name>
    <dbReference type="NCBI Taxonomy" id="2695275"/>
    <lineage>
        <taxon>Bacteria</taxon>
        <taxon>Pseudomonadati</taxon>
        <taxon>Bacteroidota</taxon>
        <taxon>Sphingobacteriia</taxon>
        <taxon>Sphingobacteriales</taxon>
        <taxon>Sphingobacteriaceae</taxon>
        <taxon>Hufsiella</taxon>
    </lineage>
</organism>
<accession>A0A7K1Y817</accession>
<gene>
    <name evidence="2" type="ORF">GS399_07090</name>
</gene>
<dbReference type="Pfam" id="PF03992">
    <property type="entry name" value="ABM"/>
    <property type="match status" value="1"/>
</dbReference>
<sequence length="117" mass="13835">MIAVIFEATPFEDKWNNYLELAEILKPQLSFVPGFISVERFQSMSDQKKVLSLSFWEDEKSVVQWRNLELHRQAQKAGRDNVFKDYRIRVALVQRDYSMERRTEAPSDSKAVHDKLI</sequence>
<dbReference type="PROSITE" id="PS51725">
    <property type="entry name" value="ABM"/>
    <property type="match status" value="1"/>
</dbReference>
<name>A0A7K1Y817_9SPHI</name>
<dbReference type="InterPro" id="IPR052936">
    <property type="entry name" value="Jasmonate_Hydroxylase-like"/>
</dbReference>